<dbReference type="CDD" id="cd18787">
    <property type="entry name" value="SF2_C_DEAD"/>
    <property type="match status" value="1"/>
</dbReference>
<keyword evidence="4" id="KW-1185">Reference proteome</keyword>
<feature type="region of interest" description="Disordered" evidence="2">
    <location>
        <begin position="659"/>
        <end position="682"/>
    </location>
</feature>
<dbReference type="SMART" id="SM00490">
    <property type="entry name" value="HELICc"/>
    <property type="match status" value="1"/>
</dbReference>
<dbReference type="GO" id="GO:0005524">
    <property type="term" value="F:ATP binding"/>
    <property type="evidence" value="ECO:0007669"/>
    <property type="project" value="UniProtKB-KW"/>
</dbReference>
<accession>A0A8R1YBK0</accession>
<dbReference type="CDD" id="cd00268">
    <property type="entry name" value="DEADc"/>
    <property type="match status" value="1"/>
</dbReference>
<dbReference type="InterPro" id="IPR027417">
    <property type="entry name" value="P-loop_NTPase"/>
</dbReference>
<reference evidence="4" key="1">
    <citation type="journal article" date="2008" name="Nat. Genet.">
        <title>The Pristionchus pacificus genome provides a unique perspective on nematode lifestyle and parasitism.</title>
        <authorList>
            <person name="Dieterich C."/>
            <person name="Clifton S.W."/>
            <person name="Schuster L.N."/>
            <person name="Chinwalla A."/>
            <person name="Delehaunty K."/>
            <person name="Dinkelacker I."/>
            <person name="Fulton L."/>
            <person name="Fulton R."/>
            <person name="Godfrey J."/>
            <person name="Minx P."/>
            <person name="Mitreva M."/>
            <person name="Roeseler W."/>
            <person name="Tian H."/>
            <person name="Witte H."/>
            <person name="Yang S.P."/>
            <person name="Wilson R.K."/>
            <person name="Sommer R.J."/>
        </authorList>
    </citation>
    <scope>NUCLEOTIDE SEQUENCE [LARGE SCALE GENOMIC DNA]</scope>
    <source>
        <strain evidence="4">PS312</strain>
    </source>
</reference>
<organism evidence="3 4">
    <name type="scientific">Pristionchus pacificus</name>
    <name type="common">Parasitic nematode worm</name>
    <dbReference type="NCBI Taxonomy" id="54126"/>
    <lineage>
        <taxon>Eukaryota</taxon>
        <taxon>Metazoa</taxon>
        <taxon>Ecdysozoa</taxon>
        <taxon>Nematoda</taxon>
        <taxon>Chromadorea</taxon>
        <taxon>Rhabditida</taxon>
        <taxon>Rhabditina</taxon>
        <taxon>Diplogasteromorpha</taxon>
        <taxon>Diplogasteroidea</taxon>
        <taxon>Neodiplogasteridae</taxon>
        <taxon>Pristionchus</taxon>
    </lineage>
</organism>
<dbReference type="PANTHER" id="PTHR47959:SF10">
    <property type="entry name" value="ATP-DEPENDENT RNA HELICASE RHLB"/>
    <property type="match status" value="1"/>
</dbReference>
<dbReference type="PROSITE" id="PS51194">
    <property type="entry name" value="HELICASE_CTER"/>
    <property type="match status" value="1"/>
</dbReference>
<feature type="compositionally biased region" description="Basic and acidic residues" evidence="2">
    <location>
        <begin position="579"/>
        <end position="607"/>
    </location>
</feature>
<dbReference type="PROSITE" id="PS51192">
    <property type="entry name" value="HELICASE_ATP_BIND_1"/>
    <property type="match status" value="1"/>
</dbReference>
<dbReference type="InterPro" id="IPR044742">
    <property type="entry name" value="DEAD/DEAH_RhlB"/>
</dbReference>
<sequence length="682" mass="76713">MAAKVETEKKKRVARPKLRMDDLPTRIAQTAAGEDYMKVCIKSVFDRIKFQSNHMRRPEIPNANINVCLPRKLAENLERMGISQLLPTQRYTLSLMVDHDTDLFVEAATGHGKTLAFLIPVAVNLLSNLSTCASSGRPSALVVANTQVLQLQTYNVAKSLLQGTGLKVVMAVGETNVQEHRKEIAQGVDILIATTGRLNQFLDQNVVKLDALKYFIFDEADKMIKNDAFVQELEKISARIPEEIRPTLRSCFFTATFGEFGDFRVPFRQDKICVVKVPGNPLITHNIIPLESRHDNPSFKANILMKLLEKDVIDQGRTLDDQSDKPYLKKTVVFAGRKNDCSFLAAYLSMHKFSVGTINGNYSLPMRNKVMQQFCDGKIQALIATDSMARGHDIPDVTHVINYDVSDLVSFKHRAGRTARIGHKGTCTTLLSRDRFYLYDNPMFTETLGARKEAAKLAGYLLIECGQRIPKCLELATIHRLEPTNPSSSTMSAIHCSTTAPQPEQRANGQHMNAANGHRNVVLPAPEFDEDGNPIFPVSAAEQLLREGDSSDDDYDEAAYMRGVGSVVAVPEWSDEEIERGRAKERERAEAREEARLENEAPDRLSDFDNSDGELDEEEQEANYAEFEARQRRQEALEQEQLEEEHLASLNAEYAQLQRQNVGVDYDEDEEDHGDRLYSDEE</sequence>
<dbReference type="AlphaFoldDB" id="A0A2A6BHI8"/>
<feature type="region of interest" description="Disordered" evidence="2">
    <location>
        <begin position="578"/>
        <end position="625"/>
    </location>
</feature>
<dbReference type="InterPro" id="IPR011545">
    <property type="entry name" value="DEAD/DEAH_box_helicase_dom"/>
</dbReference>
<dbReference type="Pfam" id="PF00270">
    <property type="entry name" value="DEAD"/>
    <property type="match status" value="1"/>
</dbReference>
<feature type="compositionally biased region" description="Basic and acidic residues" evidence="2">
    <location>
        <begin position="673"/>
        <end position="682"/>
    </location>
</feature>
<name>A0A2A6BHI8_PRIPA</name>
<gene>
    <name evidence="3" type="primary">WBGene00106597</name>
</gene>
<keyword evidence="1" id="KW-0378">Hydrolase</keyword>
<dbReference type="EnsemblMetazoa" id="PPA17043.1">
    <property type="protein sequence ID" value="PPA17043.1"/>
    <property type="gene ID" value="WBGene00106597"/>
</dbReference>
<dbReference type="InterPro" id="IPR001650">
    <property type="entry name" value="Helicase_C-like"/>
</dbReference>
<feature type="compositionally biased region" description="Acidic residues" evidence="2">
    <location>
        <begin position="609"/>
        <end position="621"/>
    </location>
</feature>
<dbReference type="InterPro" id="IPR050079">
    <property type="entry name" value="DEAD_box_RNA_helicase"/>
</dbReference>
<reference evidence="3" key="2">
    <citation type="submission" date="2022-06" db="UniProtKB">
        <authorList>
            <consortium name="EnsemblMetazoa"/>
        </authorList>
    </citation>
    <scope>IDENTIFICATION</scope>
    <source>
        <strain evidence="3">PS312</strain>
    </source>
</reference>
<protein>
    <submittedName>
        <fullName evidence="3">Helicase</fullName>
    </submittedName>
</protein>
<dbReference type="Pfam" id="PF00271">
    <property type="entry name" value="Helicase_C"/>
    <property type="match status" value="1"/>
</dbReference>
<keyword evidence="1" id="KW-0547">Nucleotide-binding</keyword>
<dbReference type="PROSITE" id="PS00039">
    <property type="entry name" value="DEAD_ATP_HELICASE"/>
    <property type="match status" value="1"/>
</dbReference>
<dbReference type="InterPro" id="IPR014001">
    <property type="entry name" value="Helicase_ATP-bd"/>
</dbReference>
<accession>A0A2A6BHI8</accession>
<dbReference type="GO" id="GO:0016787">
    <property type="term" value="F:hydrolase activity"/>
    <property type="evidence" value="ECO:0007669"/>
    <property type="project" value="UniProtKB-KW"/>
</dbReference>
<dbReference type="PANTHER" id="PTHR47959">
    <property type="entry name" value="ATP-DEPENDENT RNA HELICASE RHLE-RELATED"/>
    <property type="match status" value="1"/>
</dbReference>
<evidence type="ECO:0000313" key="3">
    <source>
        <dbReference type="EnsemblMetazoa" id="PPA17043.1"/>
    </source>
</evidence>
<dbReference type="SUPFAM" id="SSF52540">
    <property type="entry name" value="P-loop containing nucleoside triphosphate hydrolases"/>
    <property type="match status" value="1"/>
</dbReference>
<dbReference type="Proteomes" id="UP000005239">
    <property type="component" value="Unassembled WGS sequence"/>
</dbReference>
<keyword evidence="1" id="KW-0067">ATP-binding</keyword>
<comment type="similarity">
    <text evidence="1">Belongs to the DEAD box helicase family.</text>
</comment>
<evidence type="ECO:0000313" key="4">
    <source>
        <dbReference type="Proteomes" id="UP000005239"/>
    </source>
</evidence>
<keyword evidence="1" id="KW-0347">Helicase</keyword>
<dbReference type="GO" id="GO:0043186">
    <property type="term" value="C:P granule"/>
    <property type="evidence" value="ECO:0007669"/>
    <property type="project" value="UniProtKB-ARBA"/>
</dbReference>
<proteinExistence type="inferred from homology"/>
<dbReference type="SMART" id="SM00487">
    <property type="entry name" value="DEXDc"/>
    <property type="match status" value="1"/>
</dbReference>
<evidence type="ECO:0000256" key="2">
    <source>
        <dbReference type="SAM" id="MobiDB-lite"/>
    </source>
</evidence>
<dbReference type="Gene3D" id="3.40.50.300">
    <property type="entry name" value="P-loop containing nucleotide triphosphate hydrolases"/>
    <property type="match status" value="2"/>
</dbReference>
<dbReference type="InterPro" id="IPR000629">
    <property type="entry name" value="RNA-helicase_DEAD-box_CS"/>
</dbReference>
<dbReference type="GO" id="GO:0003676">
    <property type="term" value="F:nucleic acid binding"/>
    <property type="evidence" value="ECO:0007669"/>
    <property type="project" value="InterPro"/>
</dbReference>
<evidence type="ECO:0000256" key="1">
    <source>
        <dbReference type="RuleBase" id="RU000492"/>
    </source>
</evidence>
<dbReference type="OrthoDB" id="5874773at2759"/>
<dbReference type="GO" id="GO:0004386">
    <property type="term" value="F:helicase activity"/>
    <property type="evidence" value="ECO:0007669"/>
    <property type="project" value="UniProtKB-KW"/>
</dbReference>